<dbReference type="RefSeq" id="WP_129209890.1">
    <property type="nucleotide sequence ID" value="NZ_BMGU01000002.1"/>
</dbReference>
<dbReference type="GO" id="GO:0003700">
    <property type="term" value="F:DNA-binding transcription factor activity"/>
    <property type="evidence" value="ECO:0007669"/>
    <property type="project" value="InterPro"/>
</dbReference>
<protein>
    <submittedName>
        <fullName evidence="5">AraC family transcriptional regulator</fullName>
    </submittedName>
</protein>
<name>A0A4Q1S8M6_9BACT</name>
<keyword evidence="6" id="KW-1185">Reference proteome</keyword>
<evidence type="ECO:0000259" key="4">
    <source>
        <dbReference type="PROSITE" id="PS01124"/>
    </source>
</evidence>
<evidence type="ECO:0000313" key="5">
    <source>
        <dbReference type="EMBL" id="RXS93347.1"/>
    </source>
</evidence>
<dbReference type="GO" id="GO:0000976">
    <property type="term" value="F:transcription cis-regulatory region binding"/>
    <property type="evidence" value="ECO:0007669"/>
    <property type="project" value="TreeGrafter"/>
</dbReference>
<dbReference type="EMBL" id="SDMK01000005">
    <property type="protein sequence ID" value="RXS93347.1"/>
    <property type="molecule type" value="Genomic_DNA"/>
</dbReference>
<feature type="domain" description="HTH araC/xylS-type" evidence="4">
    <location>
        <begin position="225"/>
        <end position="327"/>
    </location>
</feature>
<dbReference type="Gene3D" id="1.10.10.60">
    <property type="entry name" value="Homeodomain-like"/>
    <property type="match status" value="1"/>
</dbReference>
<dbReference type="InterPro" id="IPR009057">
    <property type="entry name" value="Homeodomain-like_sf"/>
</dbReference>
<comment type="caution">
    <text evidence="5">The sequence shown here is derived from an EMBL/GenBank/DDBJ whole genome shotgun (WGS) entry which is preliminary data.</text>
</comment>
<accession>A0A4Q1S8M6</accession>
<dbReference type="Proteomes" id="UP000290253">
    <property type="component" value="Unassembled WGS sequence"/>
</dbReference>
<dbReference type="SMART" id="SM00342">
    <property type="entry name" value="HTH_ARAC"/>
    <property type="match status" value="1"/>
</dbReference>
<gene>
    <name evidence="5" type="ORF">ESZ00_18530</name>
</gene>
<evidence type="ECO:0000256" key="3">
    <source>
        <dbReference type="ARBA" id="ARBA00023163"/>
    </source>
</evidence>
<dbReference type="OrthoDB" id="5582699at2"/>
<sequence>MKRQFRIARGLRGRLEELGVAMPAVLQRAGLPQDFFEQPSLMVSTDALFALWRAIGEVSSPPLIGLSIAEARPERFSPNSLAALSAENFGAAVSQLGRYKQLTCPEELVQETTATEWRVVFRWLLAVDAEPQALVDSCFAWLLTLGRYGSGTPVTPLRVEYVQQRSHQRLIEKHFGCPVICGAARNRIVFRAADARLPFITRNAELLDMLAPQLEQQLRNVHGEDSFVMLVRRAIQERMSGRRPAIDDIARTLHLSPRTLQRRLQEAGVTFQSVLDEARHQMARYYLGNSVLELTEAAYLLGYEDANSFVRAFRGWEGVPPGQWRDAHRTAS</sequence>
<dbReference type="PANTHER" id="PTHR47894:SF1">
    <property type="entry name" value="HTH-TYPE TRANSCRIPTIONAL REGULATOR VQSM"/>
    <property type="match status" value="1"/>
</dbReference>
<dbReference type="PANTHER" id="PTHR47894">
    <property type="entry name" value="HTH-TYPE TRANSCRIPTIONAL REGULATOR GADX"/>
    <property type="match status" value="1"/>
</dbReference>
<dbReference type="PROSITE" id="PS01124">
    <property type="entry name" value="HTH_ARAC_FAMILY_2"/>
    <property type="match status" value="1"/>
</dbReference>
<keyword evidence="2" id="KW-0238">DNA-binding</keyword>
<keyword evidence="3" id="KW-0804">Transcription</keyword>
<evidence type="ECO:0000256" key="1">
    <source>
        <dbReference type="ARBA" id="ARBA00023015"/>
    </source>
</evidence>
<dbReference type="AlphaFoldDB" id="A0A4Q1S8M6"/>
<dbReference type="Pfam" id="PF12625">
    <property type="entry name" value="Arabinose_bd"/>
    <property type="match status" value="1"/>
</dbReference>
<reference evidence="5 6" key="1">
    <citation type="journal article" date="2016" name="Int. J. Syst. Evol. Microbiol.">
        <title>Acidipila dinghuensis sp. nov., an acidobacterium isolated from forest soil.</title>
        <authorList>
            <person name="Jiang Y.W."/>
            <person name="Wang J."/>
            <person name="Chen M.H."/>
            <person name="Lv Y.Y."/>
            <person name="Qiu L.H."/>
        </authorList>
    </citation>
    <scope>NUCLEOTIDE SEQUENCE [LARGE SCALE GENOMIC DNA]</scope>
    <source>
        <strain evidence="5 6">DHOF10</strain>
    </source>
</reference>
<dbReference type="Pfam" id="PF12833">
    <property type="entry name" value="HTH_18"/>
    <property type="match status" value="1"/>
</dbReference>
<keyword evidence="1" id="KW-0805">Transcription regulation</keyword>
<dbReference type="SUPFAM" id="SSF46689">
    <property type="entry name" value="Homeodomain-like"/>
    <property type="match status" value="1"/>
</dbReference>
<evidence type="ECO:0000313" key="6">
    <source>
        <dbReference type="Proteomes" id="UP000290253"/>
    </source>
</evidence>
<dbReference type="GO" id="GO:0005829">
    <property type="term" value="C:cytosol"/>
    <property type="evidence" value="ECO:0007669"/>
    <property type="project" value="TreeGrafter"/>
</dbReference>
<evidence type="ECO:0000256" key="2">
    <source>
        <dbReference type="ARBA" id="ARBA00023125"/>
    </source>
</evidence>
<dbReference type="InterPro" id="IPR018060">
    <property type="entry name" value="HTH_AraC"/>
</dbReference>
<proteinExistence type="predicted"/>
<organism evidence="5 6">
    <name type="scientific">Silvibacterium dinghuense</name>
    <dbReference type="NCBI Taxonomy" id="1560006"/>
    <lineage>
        <taxon>Bacteria</taxon>
        <taxon>Pseudomonadati</taxon>
        <taxon>Acidobacteriota</taxon>
        <taxon>Terriglobia</taxon>
        <taxon>Terriglobales</taxon>
        <taxon>Acidobacteriaceae</taxon>
        <taxon>Silvibacterium</taxon>
    </lineage>
</organism>
<dbReference type="InterPro" id="IPR032687">
    <property type="entry name" value="AraC-type_N"/>
</dbReference>